<dbReference type="InterPro" id="IPR004119">
    <property type="entry name" value="EcKL"/>
</dbReference>
<dbReference type="EMBL" id="GEBQ01003293">
    <property type="protein sequence ID" value="JAT36684.1"/>
    <property type="molecule type" value="Transcribed_RNA"/>
</dbReference>
<dbReference type="InterPro" id="IPR011009">
    <property type="entry name" value="Kinase-like_dom_sf"/>
</dbReference>
<dbReference type="PANTHER" id="PTHR11012:SF56">
    <property type="entry name" value="CHK KINASE-LIKE DOMAIN-CONTAINING PROTEIN-RELATED"/>
    <property type="match status" value="1"/>
</dbReference>
<keyword evidence="1" id="KW-1133">Transmembrane helix</keyword>
<keyword evidence="1" id="KW-0472">Membrane</keyword>
<dbReference type="AlphaFoldDB" id="A0A1B6ML96"/>
<dbReference type="SMART" id="SM00587">
    <property type="entry name" value="CHK"/>
    <property type="match status" value="1"/>
</dbReference>
<proteinExistence type="predicted"/>
<dbReference type="Gene3D" id="3.90.1200.10">
    <property type="match status" value="1"/>
</dbReference>
<protein>
    <recommendedName>
        <fullName evidence="2">CHK kinase-like domain-containing protein</fullName>
    </recommendedName>
</protein>
<keyword evidence="1" id="KW-0812">Transmembrane</keyword>
<dbReference type="SUPFAM" id="SSF56112">
    <property type="entry name" value="Protein kinase-like (PK-like)"/>
    <property type="match status" value="1"/>
</dbReference>
<feature type="domain" description="CHK kinase-like" evidence="2">
    <location>
        <begin position="132"/>
        <end position="321"/>
    </location>
</feature>
<sequence>MPFSRMIEESVPDWLDRRFLEQALGGGGEDVGSSVEVVSYLVKSALTPGENFASYLFRVLLYYKSDDSSEAVKQSLIVKQPVKAGLIYEIASKTQFYDKETVFYGGLLEKMSEKVNCKLGPKSFYSPVEQVVVLEDLKPEYIVADKNLQLDLQHSELVFKFLAKYHASAVAVNHDDPKLIESVSGECEFTIDGPIRRWAEFGTKFIGDILKEMGFRDLGDFVLSRADGIWESAVETLKARPGHFNVLVHGDIWTTNLMFKYNSDKELVDMKVLDFQLARYTTPVVDLLYYLYTSANDTVRDHHQVELFELYVKELNKNLQQLGCKERFSMKELIGDINHVIPWFIAAFVYGMIPIFVHGTKDGLDMEGITGKDITSGKCNPILAKMFSCKVIRALLPNLMRQYVSMLKGF</sequence>
<accession>A0A1B6ML96</accession>
<reference evidence="3" key="1">
    <citation type="submission" date="2015-11" db="EMBL/GenBank/DDBJ databases">
        <title>De novo transcriptome assembly of four potential Pierce s Disease insect vectors from Arizona vineyards.</title>
        <authorList>
            <person name="Tassone E.E."/>
        </authorList>
    </citation>
    <scope>NUCLEOTIDE SEQUENCE</scope>
</reference>
<dbReference type="InterPro" id="IPR015897">
    <property type="entry name" value="CHK_kinase-like"/>
</dbReference>
<name>A0A1B6ML96_9HEMI</name>
<evidence type="ECO:0000259" key="2">
    <source>
        <dbReference type="SMART" id="SM00587"/>
    </source>
</evidence>
<gene>
    <name evidence="3" type="ORF">g.13963</name>
</gene>
<evidence type="ECO:0000313" key="3">
    <source>
        <dbReference type="EMBL" id="JAT36684.1"/>
    </source>
</evidence>
<feature type="transmembrane region" description="Helical" evidence="1">
    <location>
        <begin position="340"/>
        <end position="357"/>
    </location>
</feature>
<dbReference type="PANTHER" id="PTHR11012">
    <property type="entry name" value="PROTEIN KINASE-LIKE DOMAIN-CONTAINING"/>
    <property type="match status" value="1"/>
</dbReference>
<dbReference type="Pfam" id="PF02958">
    <property type="entry name" value="EcKL"/>
    <property type="match status" value="1"/>
</dbReference>
<organism evidence="3">
    <name type="scientific">Graphocephala atropunctata</name>
    <dbReference type="NCBI Taxonomy" id="36148"/>
    <lineage>
        <taxon>Eukaryota</taxon>
        <taxon>Metazoa</taxon>
        <taxon>Ecdysozoa</taxon>
        <taxon>Arthropoda</taxon>
        <taxon>Hexapoda</taxon>
        <taxon>Insecta</taxon>
        <taxon>Pterygota</taxon>
        <taxon>Neoptera</taxon>
        <taxon>Paraneoptera</taxon>
        <taxon>Hemiptera</taxon>
        <taxon>Auchenorrhyncha</taxon>
        <taxon>Membracoidea</taxon>
        <taxon>Cicadellidae</taxon>
        <taxon>Cicadellinae</taxon>
        <taxon>Cicadellini</taxon>
        <taxon>Graphocephala</taxon>
    </lineage>
</organism>
<evidence type="ECO:0000256" key="1">
    <source>
        <dbReference type="SAM" id="Phobius"/>
    </source>
</evidence>